<dbReference type="InterPro" id="IPR045173">
    <property type="entry name" value="Cdt1"/>
</dbReference>
<organism evidence="5 6">
    <name type="scientific">Halocaridina rubra</name>
    <name type="common">Hawaiian red shrimp</name>
    <dbReference type="NCBI Taxonomy" id="373956"/>
    <lineage>
        <taxon>Eukaryota</taxon>
        <taxon>Metazoa</taxon>
        <taxon>Ecdysozoa</taxon>
        <taxon>Arthropoda</taxon>
        <taxon>Crustacea</taxon>
        <taxon>Multicrustacea</taxon>
        <taxon>Malacostraca</taxon>
        <taxon>Eumalacostraca</taxon>
        <taxon>Eucarida</taxon>
        <taxon>Decapoda</taxon>
        <taxon>Pleocyemata</taxon>
        <taxon>Caridea</taxon>
        <taxon>Atyoidea</taxon>
        <taxon>Atyidae</taxon>
        <taxon>Halocaridina</taxon>
    </lineage>
</organism>
<evidence type="ECO:0000313" key="5">
    <source>
        <dbReference type="EMBL" id="KAK7075003.1"/>
    </source>
</evidence>
<evidence type="ECO:0000256" key="1">
    <source>
        <dbReference type="ARBA" id="ARBA00008356"/>
    </source>
</evidence>
<dbReference type="InterPro" id="IPR032054">
    <property type="entry name" value="Cdt1_C"/>
</dbReference>
<dbReference type="InterPro" id="IPR036390">
    <property type="entry name" value="WH_DNA-bd_sf"/>
</dbReference>
<feature type="domain" description="CDT1 Geminin-binding" evidence="4">
    <location>
        <begin position="334"/>
        <end position="514"/>
    </location>
</feature>
<comment type="similarity">
    <text evidence="1">Belongs to the Cdt1 family.</text>
</comment>
<comment type="caution">
    <text evidence="5">The sequence shown here is derived from an EMBL/GenBank/DDBJ whole genome shotgun (WGS) entry which is preliminary data.</text>
</comment>
<sequence length="702" mass="78945">MASTQASLHQFYKTKKSARDANILKNAKNTIVRDSVVKCEEESSKIIEEIPPKPLVEEFKLRTASVTPVPKFNSVKASKPIVRKGVGKRERPLGTPNIDTIFERVAAAKRKREEEEEEDNVEIRVTSQENSESSEKVRATPPGTPVTPKRKKEETEEEKKKRRKQANEDGLDLTPRAAENVPLNDTPKSAKKKLILGVENSAKSGTVQEADSIGSPRKLLSPKKLTPAEIKERLGRCGRLDELRAKLLKVNQCGEKIRQFKESKIVEQCRSSEYPSPRKTAPCPQLEKFAALDVEVPISPRKTPVKTPTKTPVKAPAHERYQHLTEKPSGELVLPYKYRFAKEVFRVVDTVVSLLHNRQEVITFSRLKSAVQEMLRRTFYERYLGEIKTVFPLAYFFKQEVAKNIGRAAKVGSGSGYELTISPNMEYKSAAQNLMSKFDAVPQTAKFRKMDSIVMVERRNIFHNSLIDILKEHHGEFLKTLDPPILQNSANIKRWHPAFPLEDIPGIEPSPLPQPPTTDKLETAKDILTKAHDLFSVNPRLEKAVADAAAKIQDVPDSATTQSPKQNDIVAALKGVSSSLLEKIRAKEAAKAARDMTRSKSENKELEMLSRLPEISRIIRNIFVTEKKAALPWETVSSKIAASYPSMLAGNEVDSHLHLLIKEVPGWCTIHNVRSGTYVKINKNEPQSNINERIQAVVKQRQ</sequence>
<evidence type="ECO:0000259" key="4">
    <source>
        <dbReference type="SMART" id="SM01075"/>
    </source>
</evidence>
<protein>
    <submittedName>
        <fullName evidence="5">Replication licensing factor Cdt1</fullName>
    </submittedName>
</protein>
<dbReference type="CDD" id="cd08767">
    <property type="entry name" value="Cdt1_c"/>
    <property type="match status" value="1"/>
</dbReference>
<gene>
    <name evidence="5" type="primary">CDT1</name>
    <name evidence="5" type="ORF">SK128_025529</name>
</gene>
<dbReference type="InterPro" id="IPR014939">
    <property type="entry name" value="CDT1_Gemini-bd-like"/>
</dbReference>
<dbReference type="GO" id="GO:0005634">
    <property type="term" value="C:nucleus"/>
    <property type="evidence" value="ECO:0007669"/>
    <property type="project" value="TreeGrafter"/>
</dbReference>
<dbReference type="EMBL" id="JAXCGZ010011392">
    <property type="protein sequence ID" value="KAK7075003.1"/>
    <property type="molecule type" value="Genomic_DNA"/>
</dbReference>
<dbReference type="Proteomes" id="UP001381693">
    <property type="component" value="Unassembled WGS sequence"/>
</dbReference>
<feature type="region of interest" description="Disordered" evidence="3">
    <location>
        <begin position="107"/>
        <end position="186"/>
    </location>
</feature>
<accession>A0AAN8X616</accession>
<dbReference type="SUPFAM" id="SSF46785">
    <property type="entry name" value="Winged helix' DNA-binding domain"/>
    <property type="match status" value="1"/>
</dbReference>
<dbReference type="GO" id="GO:0000278">
    <property type="term" value="P:mitotic cell cycle"/>
    <property type="evidence" value="ECO:0007669"/>
    <property type="project" value="TreeGrafter"/>
</dbReference>
<dbReference type="GO" id="GO:0003677">
    <property type="term" value="F:DNA binding"/>
    <property type="evidence" value="ECO:0007669"/>
    <property type="project" value="InterPro"/>
</dbReference>
<dbReference type="AlphaFoldDB" id="A0AAN8X616"/>
<dbReference type="Pfam" id="PF16679">
    <property type="entry name" value="CDT1_C"/>
    <property type="match status" value="1"/>
</dbReference>
<evidence type="ECO:0000313" key="6">
    <source>
        <dbReference type="Proteomes" id="UP001381693"/>
    </source>
</evidence>
<reference evidence="5 6" key="1">
    <citation type="submission" date="2023-11" db="EMBL/GenBank/DDBJ databases">
        <title>Halocaridina rubra genome assembly.</title>
        <authorList>
            <person name="Smith C."/>
        </authorList>
    </citation>
    <scope>NUCLEOTIDE SEQUENCE [LARGE SCALE GENOMIC DNA]</scope>
    <source>
        <strain evidence="5">EP-1</strain>
        <tissue evidence="5">Whole</tissue>
    </source>
</reference>
<dbReference type="GO" id="GO:0000076">
    <property type="term" value="P:DNA replication checkpoint signaling"/>
    <property type="evidence" value="ECO:0007669"/>
    <property type="project" value="TreeGrafter"/>
</dbReference>
<dbReference type="GO" id="GO:0070182">
    <property type="term" value="F:DNA polymerase binding"/>
    <property type="evidence" value="ECO:0007669"/>
    <property type="project" value="TreeGrafter"/>
</dbReference>
<dbReference type="Pfam" id="PF08839">
    <property type="entry name" value="CDT1"/>
    <property type="match status" value="1"/>
</dbReference>
<dbReference type="CDD" id="cd08674">
    <property type="entry name" value="Cdt1_m"/>
    <property type="match status" value="1"/>
</dbReference>
<keyword evidence="6" id="KW-1185">Reference proteome</keyword>
<dbReference type="SMART" id="SM01075">
    <property type="entry name" value="CDT1"/>
    <property type="match status" value="1"/>
</dbReference>
<dbReference type="GO" id="GO:0030174">
    <property type="term" value="P:regulation of DNA-templated DNA replication initiation"/>
    <property type="evidence" value="ECO:0007669"/>
    <property type="project" value="InterPro"/>
</dbReference>
<dbReference type="InterPro" id="IPR038090">
    <property type="entry name" value="Cdt1_C_WH_dom_sf"/>
</dbReference>
<evidence type="ECO:0000256" key="3">
    <source>
        <dbReference type="SAM" id="MobiDB-lite"/>
    </source>
</evidence>
<proteinExistence type="inferred from homology"/>
<dbReference type="PANTHER" id="PTHR28637:SF1">
    <property type="entry name" value="DNA REPLICATION FACTOR CDT1"/>
    <property type="match status" value="1"/>
</dbReference>
<dbReference type="Gene3D" id="1.10.10.1420">
    <property type="entry name" value="DNA replication factor Cdt1, C-terminal WH domain"/>
    <property type="match status" value="1"/>
</dbReference>
<keyword evidence="2" id="KW-0131">Cell cycle</keyword>
<name>A0AAN8X616_HALRR</name>
<evidence type="ECO:0000256" key="2">
    <source>
        <dbReference type="ARBA" id="ARBA00023306"/>
    </source>
</evidence>
<dbReference type="PANTHER" id="PTHR28637">
    <property type="entry name" value="DNA REPLICATION FACTOR CDT1"/>
    <property type="match status" value="1"/>
</dbReference>
<dbReference type="GO" id="GO:0071163">
    <property type="term" value="P:DNA replication preinitiation complex assembly"/>
    <property type="evidence" value="ECO:0007669"/>
    <property type="project" value="InterPro"/>
</dbReference>